<dbReference type="Proteomes" id="UP000214646">
    <property type="component" value="Unassembled WGS sequence"/>
</dbReference>
<dbReference type="EMBL" id="NIDE01000007">
    <property type="protein sequence ID" value="OWK40945.1"/>
    <property type="molecule type" value="Genomic_DNA"/>
</dbReference>
<feature type="compositionally biased region" description="Low complexity" evidence="1">
    <location>
        <begin position="1"/>
        <end position="13"/>
    </location>
</feature>
<gene>
    <name evidence="2" type="ORF">FRUB_04837</name>
</gene>
<comment type="caution">
    <text evidence="2">The sequence shown here is derived from an EMBL/GenBank/DDBJ whole genome shotgun (WGS) entry which is preliminary data.</text>
</comment>
<keyword evidence="3" id="KW-1185">Reference proteome</keyword>
<organism evidence="2 3">
    <name type="scientific">Fimbriiglobus ruber</name>
    <dbReference type="NCBI Taxonomy" id="1908690"/>
    <lineage>
        <taxon>Bacteria</taxon>
        <taxon>Pseudomonadati</taxon>
        <taxon>Planctomycetota</taxon>
        <taxon>Planctomycetia</taxon>
        <taxon>Gemmatales</taxon>
        <taxon>Gemmataceae</taxon>
        <taxon>Fimbriiglobus</taxon>
    </lineage>
</organism>
<protein>
    <submittedName>
        <fullName evidence="2">Uncharacterized protein</fullName>
    </submittedName>
</protein>
<dbReference type="AlphaFoldDB" id="A0A225DX91"/>
<sequence>MLGHHSLSSPSLSIKTTAGGKIVPPNLDRINSASIFSETDSSAFAAM</sequence>
<reference evidence="3" key="1">
    <citation type="submission" date="2017-06" db="EMBL/GenBank/DDBJ databases">
        <title>Genome analysis of Fimbriiglobus ruber SP5, the first member of the order Planctomycetales with confirmed chitinolytic capability.</title>
        <authorList>
            <person name="Ravin N.V."/>
            <person name="Rakitin A.L."/>
            <person name="Ivanova A.A."/>
            <person name="Beletsky A.V."/>
            <person name="Kulichevskaya I.S."/>
            <person name="Mardanov A.V."/>
            <person name="Dedysh S.N."/>
        </authorList>
    </citation>
    <scope>NUCLEOTIDE SEQUENCE [LARGE SCALE GENOMIC DNA]</scope>
    <source>
        <strain evidence="3">SP5</strain>
    </source>
</reference>
<evidence type="ECO:0000313" key="2">
    <source>
        <dbReference type="EMBL" id="OWK40945.1"/>
    </source>
</evidence>
<feature type="region of interest" description="Disordered" evidence="1">
    <location>
        <begin position="1"/>
        <end position="24"/>
    </location>
</feature>
<accession>A0A225DX91</accession>
<name>A0A225DX91_9BACT</name>
<evidence type="ECO:0000256" key="1">
    <source>
        <dbReference type="SAM" id="MobiDB-lite"/>
    </source>
</evidence>
<proteinExistence type="predicted"/>
<evidence type="ECO:0000313" key="3">
    <source>
        <dbReference type="Proteomes" id="UP000214646"/>
    </source>
</evidence>